<name>A0A1H0UUS8_9ACTN</name>
<gene>
    <name evidence="1" type="ORF">SAMN04487905_107175</name>
</gene>
<accession>A0A1H0UUS8</accession>
<dbReference type="RefSeq" id="WP_170837456.1">
    <property type="nucleotide sequence ID" value="NZ_FNJR01000007.1"/>
</dbReference>
<evidence type="ECO:0000313" key="1">
    <source>
        <dbReference type="EMBL" id="SDP70019.1"/>
    </source>
</evidence>
<evidence type="ECO:0000313" key="2">
    <source>
        <dbReference type="Proteomes" id="UP000199497"/>
    </source>
</evidence>
<reference evidence="2" key="1">
    <citation type="submission" date="2016-10" db="EMBL/GenBank/DDBJ databases">
        <authorList>
            <person name="Varghese N."/>
            <person name="Submissions S."/>
        </authorList>
    </citation>
    <scope>NUCLEOTIDE SEQUENCE [LARGE SCALE GENOMIC DNA]</scope>
    <source>
        <strain evidence="2">DSM 46732</strain>
    </source>
</reference>
<proteinExistence type="predicted"/>
<keyword evidence="2" id="KW-1185">Reference proteome</keyword>
<organism evidence="1 2">
    <name type="scientific">Actinopolyspora xinjiangensis</name>
    <dbReference type="NCBI Taxonomy" id="405564"/>
    <lineage>
        <taxon>Bacteria</taxon>
        <taxon>Bacillati</taxon>
        <taxon>Actinomycetota</taxon>
        <taxon>Actinomycetes</taxon>
        <taxon>Actinopolysporales</taxon>
        <taxon>Actinopolysporaceae</taxon>
        <taxon>Actinopolyspora</taxon>
    </lineage>
</organism>
<sequence>MVSPRRTAVWLVTALFAYALVTAPRQTAAGTRHALGLLATGAQNLVVFVHQVLV</sequence>
<protein>
    <submittedName>
        <fullName evidence="1">Uncharacterized protein</fullName>
    </submittedName>
</protein>
<dbReference type="AlphaFoldDB" id="A0A1H0UUS8"/>
<dbReference type="EMBL" id="FNJR01000007">
    <property type="protein sequence ID" value="SDP70019.1"/>
    <property type="molecule type" value="Genomic_DNA"/>
</dbReference>
<dbReference type="Proteomes" id="UP000199497">
    <property type="component" value="Unassembled WGS sequence"/>
</dbReference>